<dbReference type="EMBL" id="KN832577">
    <property type="protein sequence ID" value="KII83439.1"/>
    <property type="molecule type" value="Genomic_DNA"/>
</dbReference>
<gene>
    <name evidence="1" type="ORF">PLICRDRAFT_83261</name>
</gene>
<dbReference type="AlphaFoldDB" id="A0A0C9T2D0"/>
<accession>A0A0C9T2D0</accession>
<evidence type="ECO:0000313" key="2">
    <source>
        <dbReference type="Proteomes" id="UP000053263"/>
    </source>
</evidence>
<proteinExistence type="predicted"/>
<dbReference type="Proteomes" id="UP000053263">
    <property type="component" value="Unassembled WGS sequence"/>
</dbReference>
<feature type="non-terminal residue" evidence="1">
    <location>
        <position position="1"/>
    </location>
</feature>
<dbReference type="HOGENOM" id="CLU_1943197_0_0_1"/>
<dbReference type="OrthoDB" id="3160134at2759"/>
<dbReference type="InterPro" id="IPR046521">
    <property type="entry name" value="DUF6698"/>
</dbReference>
<sequence length="130" mass="14205">PSPHNERHRAGFHHEDCGRLLCPISYDWGDETIRQGLRDRTLIARPGDFPYVLYANERYDPQNPFEGFMKNGILAYRHVSIGPLSALTEDGDGSGKAGNAALNGVTSVTSPSLAYIATIVSTAVLSPSRY</sequence>
<feature type="non-terminal residue" evidence="1">
    <location>
        <position position="130"/>
    </location>
</feature>
<reference evidence="1 2" key="1">
    <citation type="submission" date="2014-06" db="EMBL/GenBank/DDBJ databases">
        <title>Evolutionary Origins and Diversification of the Mycorrhizal Mutualists.</title>
        <authorList>
            <consortium name="DOE Joint Genome Institute"/>
            <consortium name="Mycorrhizal Genomics Consortium"/>
            <person name="Kohler A."/>
            <person name="Kuo A."/>
            <person name="Nagy L.G."/>
            <person name="Floudas D."/>
            <person name="Copeland A."/>
            <person name="Barry K.W."/>
            <person name="Cichocki N."/>
            <person name="Veneault-Fourrey C."/>
            <person name="LaButti K."/>
            <person name="Lindquist E.A."/>
            <person name="Lipzen A."/>
            <person name="Lundell T."/>
            <person name="Morin E."/>
            <person name="Murat C."/>
            <person name="Riley R."/>
            <person name="Ohm R."/>
            <person name="Sun H."/>
            <person name="Tunlid A."/>
            <person name="Henrissat B."/>
            <person name="Grigoriev I.V."/>
            <person name="Hibbett D.S."/>
            <person name="Martin F."/>
        </authorList>
    </citation>
    <scope>NUCLEOTIDE SEQUENCE [LARGE SCALE GENOMIC DNA]</scope>
    <source>
        <strain evidence="1 2">FD-325 SS-3</strain>
    </source>
</reference>
<dbReference type="Pfam" id="PF20414">
    <property type="entry name" value="DUF6698"/>
    <property type="match status" value="1"/>
</dbReference>
<protein>
    <submittedName>
        <fullName evidence="1">Uncharacterized protein</fullName>
    </submittedName>
</protein>
<name>A0A0C9T2D0_PLICR</name>
<evidence type="ECO:0000313" key="1">
    <source>
        <dbReference type="EMBL" id="KII83439.1"/>
    </source>
</evidence>
<organism evidence="1 2">
    <name type="scientific">Plicaturopsis crispa FD-325 SS-3</name>
    <dbReference type="NCBI Taxonomy" id="944288"/>
    <lineage>
        <taxon>Eukaryota</taxon>
        <taxon>Fungi</taxon>
        <taxon>Dikarya</taxon>
        <taxon>Basidiomycota</taxon>
        <taxon>Agaricomycotina</taxon>
        <taxon>Agaricomycetes</taxon>
        <taxon>Agaricomycetidae</taxon>
        <taxon>Amylocorticiales</taxon>
        <taxon>Amylocorticiaceae</taxon>
        <taxon>Plicatura</taxon>
        <taxon>Plicaturopsis crispa</taxon>
    </lineage>
</organism>
<keyword evidence="2" id="KW-1185">Reference proteome</keyword>